<name>F5Z758_ALTNA</name>
<dbReference type="eggNOG" id="COG4134">
    <property type="taxonomic scope" value="Bacteria"/>
</dbReference>
<proteinExistence type="predicted"/>
<evidence type="ECO:0000313" key="2">
    <source>
        <dbReference type="Proteomes" id="UP000000683"/>
    </source>
</evidence>
<dbReference type="PANTHER" id="PTHR42779:SF1">
    <property type="entry name" value="PROTEIN YNJB"/>
    <property type="match status" value="1"/>
</dbReference>
<gene>
    <name evidence="1" type="ordered locus">ambt_06830</name>
</gene>
<keyword evidence="2" id="KW-1185">Reference proteome</keyword>
<dbReference type="Proteomes" id="UP000000683">
    <property type="component" value="Chromosome"/>
</dbReference>
<organism evidence="1 2">
    <name type="scientific">Alteromonas naphthalenivorans</name>
    <dbReference type="NCBI Taxonomy" id="715451"/>
    <lineage>
        <taxon>Bacteria</taxon>
        <taxon>Pseudomonadati</taxon>
        <taxon>Pseudomonadota</taxon>
        <taxon>Gammaproteobacteria</taxon>
        <taxon>Alteromonadales</taxon>
        <taxon>Alteromonadaceae</taxon>
        <taxon>Alteromonas/Salinimonas group</taxon>
        <taxon>Alteromonas</taxon>
    </lineage>
</organism>
<dbReference type="InterPro" id="IPR027020">
    <property type="entry name" value="YnjB"/>
</dbReference>
<dbReference type="SUPFAM" id="SSF53850">
    <property type="entry name" value="Periplasmic binding protein-like II"/>
    <property type="match status" value="1"/>
</dbReference>
<dbReference type="NCBIfam" id="NF008633">
    <property type="entry name" value="PRK11622.1"/>
    <property type="match status" value="1"/>
</dbReference>
<protein>
    <submittedName>
        <fullName evidence="1">ABC transporter periplasmic component</fullName>
    </submittedName>
</protein>
<dbReference type="OrthoDB" id="3239593at2"/>
<sequence length="419" mass="47102">MTKSNSFFLVFSYFLSVALVRTRLFFMLGVSIFFMPAQAQQNEVSDQNSVRSPVVQFHAWGGSAQVNGYIQWVSEQVHTQYNITLNHVKLADTSDAVSRVLAEKAAGNDSQGSVNLIWINGENFAAMQRNGLLLEDWVNSLPNFALTNPSRNPAMITDFGIPTHGQEAPWGKASMVFYYNSRFVQQPPLNLPELLRFAKDHVGRFTYPLPNDYLGISFLKYAAIALNEKDRDLLYQPVTKTALAHITQALWRYLDELHPLMYKQGEYMVRQASQLQRLMGTGELLLAFSFTAAEIPSAVNRFDLAESIRTYAMEDGSLANVHFIGITYNTESVTAAKQVVNFLLSPQAQAKKQQLAVWGDDSVLDFSMLSASEKALFKPAAKHTAALDTQKAVPLFAEPHSSWTDALRQAWFLRYGERF</sequence>
<accession>F5Z758</accession>
<dbReference type="Gene3D" id="3.40.190.10">
    <property type="entry name" value="Periplasmic binding protein-like II"/>
    <property type="match status" value="2"/>
</dbReference>
<dbReference type="EMBL" id="CP002339">
    <property type="protein sequence ID" value="AEF02901.1"/>
    <property type="molecule type" value="Genomic_DNA"/>
</dbReference>
<reference evidence="1 2" key="1">
    <citation type="journal article" date="2011" name="J. Bacteriol.">
        <title>Complete genome sequence of the polycyclic aromatic hydrocarbon-degrading bacterium Alteromonas sp. strain SN2.</title>
        <authorList>
            <person name="Jin H.M."/>
            <person name="Jeong H."/>
            <person name="Moon E.J."/>
            <person name="Math R.K."/>
            <person name="Lee K."/>
            <person name="Kim H.J."/>
            <person name="Jeon C.O."/>
            <person name="Oh T.K."/>
            <person name="Kim J.F."/>
        </authorList>
    </citation>
    <scope>NUCLEOTIDE SEQUENCE [LARGE SCALE GENOMIC DNA]</scope>
    <source>
        <strain evidence="2">JCM 17741 / KACC 18427 / KCTC 11700BP / SN2</strain>
    </source>
</reference>
<dbReference type="KEGG" id="alt:ambt_06830"/>
<dbReference type="InterPro" id="IPR006059">
    <property type="entry name" value="SBP"/>
</dbReference>
<dbReference type="HOGENOM" id="CLU_045122_0_0_6"/>
<dbReference type="AlphaFoldDB" id="F5Z758"/>
<dbReference type="Pfam" id="PF13416">
    <property type="entry name" value="SBP_bac_8"/>
    <property type="match status" value="1"/>
</dbReference>
<dbReference type="PIRSF" id="PIRSF029172">
    <property type="entry name" value="UCP029172_ABC_sbc_YnjB"/>
    <property type="match status" value="1"/>
</dbReference>
<evidence type="ECO:0000313" key="1">
    <source>
        <dbReference type="EMBL" id="AEF02901.1"/>
    </source>
</evidence>
<dbReference type="PANTHER" id="PTHR42779">
    <property type="entry name" value="PROTEIN YNJB"/>
    <property type="match status" value="1"/>
</dbReference>